<evidence type="ECO:0000313" key="10">
    <source>
        <dbReference type="Proteomes" id="UP000323067"/>
    </source>
</evidence>
<comment type="subcellular location">
    <subcellularLocation>
        <location evidence="1">Membrane</location>
        <topology evidence="1">Multi-pass membrane protein</topology>
    </subcellularLocation>
</comment>
<dbReference type="OrthoDB" id="3936451at2759"/>
<organism evidence="9 10">
    <name type="scientific">Cordyceps militaris</name>
    <name type="common">Caterpillar fungus</name>
    <name type="synonym">Clavaria militaris</name>
    <dbReference type="NCBI Taxonomy" id="73501"/>
    <lineage>
        <taxon>Eukaryota</taxon>
        <taxon>Fungi</taxon>
        <taxon>Dikarya</taxon>
        <taxon>Ascomycota</taxon>
        <taxon>Pezizomycotina</taxon>
        <taxon>Sordariomycetes</taxon>
        <taxon>Hypocreomycetidae</taxon>
        <taxon>Hypocreales</taxon>
        <taxon>Cordycipitaceae</taxon>
        <taxon>Cordyceps</taxon>
    </lineage>
</organism>
<feature type="transmembrane region" description="Helical" evidence="7">
    <location>
        <begin position="162"/>
        <end position="190"/>
    </location>
</feature>
<proteinExistence type="inferred from homology"/>
<dbReference type="PROSITE" id="PS51257">
    <property type="entry name" value="PROKAR_LIPOPROTEIN"/>
    <property type="match status" value="1"/>
</dbReference>
<feature type="compositionally biased region" description="Basic and acidic residues" evidence="6">
    <location>
        <begin position="319"/>
        <end position="328"/>
    </location>
</feature>
<feature type="region of interest" description="Disordered" evidence="6">
    <location>
        <begin position="281"/>
        <end position="342"/>
    </location>
</feature>
<evidence type="ECO:0000259" key="8">
    <source>
        <dbReference type="Pfam" id="PF20684"/>
    </source>
</evidence>
<feature type="transmembrane region" description="Helical" evidence="7">
    <location>
        <begin position="12"/>
        <end position="31"/>
    </location>
</feature>
<dbReference type="VEuPathDB" id="FungiDB:A9K55_008099"/>
<feature type="transmembrane region" description="Helical" evidence="7">
    <location>
        <begin position="121"/>
        <end position="142"/>
    </location>
</feature>
<evidence type="ECO:0000256" key="4">
    <source>
        <dbReference type="ARBA" id="ARBA00023136"/>
    </source>
</evidence>
<feature type="compositionally biased region" description="Basic residues" evidence="6">
    <location>
        <begin position="292"/>
        <end position="302"/>
    </location>
</feature>
<dbReference type="GO" id="GO:0016020">
    <property type="term" value="C:membrane"/>
    <property type="evidence" value="ECO:0007669"/>
    <property type="project" value="UniProtKB-SubCell"/>
</dbReference>
<dbReference type="PANTHER" id="PTHR33048">
    <property type="entry name" value="PTH11-LIKE INTEGRAL MEMBRANE PROTEIN (AFU_ORTHOLOGUE AFUA_5G11245)"/>
    <property type="match status" value="1"/>
</dbReference>
<accession>A0A2H4SI04</accession>
<sequence>MAATNRGTELLWVNIAFFVLAACTVLMRCYTRAFISKCFGPDDWLMVVSCAFFLGYVICSNIGIGYGTGQHRADLTPENYATAKRFWYFCYIFFGLTMMTAKLSFGYLLLRIVIIIEHRWIIYFTSFCVMTAGTTYFFVTVFQCNPVAHYWNDAIPGRCIPLHVYVGLGYLYSAVSVLTDLIFALLPAFIIWHLQIRSDIRYILILLMGLGCVASIAVLVRVAYLHTFFDPDFLYATTDIAIWSTIEMGLALTAASFSTLRPLARSLGFKIGFTDYASAGSESVNHNDARRQSKKPAHRRQSRPPIRVLSAPGTSQDTLNERHTRDKSNGSQVTARPAGERATWPAIANIDVERAMGGLELAQVDGAMDHSTSSRVESKTAS</sequence>
<dbReference type="VEuPathDB" id="FungiDB:CCM_06806"/>
<dbReference type="InterPro" id="IPR052337">
    <property type="entry name" value="SAT4-like"/>
</dbReference>
<comment type="similarity">
    <text evidence="5">Belongs to the SAT4 family.</text>
</comment>
<protein>
    <submittedName>
        <fullName evidence="9">Integral membrane</fullName>
    </submittedName>
</protein>
<keyword evidence="3 7" id="KW-1133">Transmembrane helix</keyword>
<dbReference type="Pfam" id="PF20684">
    <property type="entry name" value="Fung_rhodopsin"/>
    <property type="match status" value="1"/>
</dbReference>
<evidence type="ECO:0000256" key="7">
    <source>
        <dbReference type="SAM" id="Phobius"/>
    </source>
</evidence>
<evidence type="ECO:0000256" key="5">
    <source>
        <dbReference type="ARBA" id="ARBA00038359"/>
    </source>
</evidence>
<feature type="transmembrane region" description="Helical" evidence="7">
    <location>
        <begin position="86"/>
        <end position="109"/>
    </location>
</feature>
<dbReference type="InterPro" id="IPR049326">
    <property type="entry name" value="Rhodopsin_dom_fungi"/>
</dbReference>
<evidence type="ECO:0000313" key="9">
    <source>
        <dbReference type="EMBL" id="ATY62720.1"/>
    </source>
</evidence>
<feature type="domain" description="Rhodopsin" evidence="8">
    <location>
        <begin position="27"/>
        <end position="265"/>
    </location>
</feature>
<evidence type="ECO:0000256" key="2">
    <source>
        <dbReference type="ARBA" id="ARBA00022692"/>
    </source>
</evidence>
<dbReference type="PANTHER" id="PTHR33048:SF96">
    <property type="entry name" value="INTEGRAL MEMBRANE PROTEIN"/>
    <property type="match status" value="1"/>
</dbReference>
<evidence type="ECO:0000256" key="1">
    <source>
        <dbReference type="ARBA" id="ARBA00004141"/>
    </source>
</evidence>
<dbReference type="AlphaFoldDB" id="A0A2H4SI04"/>
<feature type="transmembrane region" description="Helical" evidence="7">
    <location>
        <begin position="202"/>
        <end position="220"/>
    </location>
</feature>
<feature type="transmembrane region" description="Helical" evidence="7">
    <location>
        <begin position="43"/>
        <end position="66"/>
    </location>
</feature>
<feature type="transmembrane region" description="Helical" evidence="7">
    <location>
        <begin position="240"/>
        <end position="260"/>
    </location>
</feature>
<dbReference type="Proteomes" id="UP000323067">
    <property type="component" value="Chromosome vii"/>
</dbReference>
<evidence type="ECO:0000256" key="3">
    <source>
        <dbReference type="ARBA" id="ARBA00022989"/>
    </source>
</evidence>
<gene>
    <name evidence="9" type="ORF">A9K55_008099</name>
</gene>
<reference evidence="9 10" key="1">
    <citation type="journal article" date="2017" name="BMC Genomics">
        <title>Chromosome level assembly and secondary metabolite potential of the parasitic fungus Cordyceps militaris.</title>
        <authorList>
            <person name="Kramer G.J."/>
            <person name="Nodwell J.R."/>
        </authorList>
    </citation>
    <scope>NUCLEOTIDE SEQUENCE [LARGE SCALE GENOMIC DNA]</scope>
    <source>
        <strain evidence="9 10">ATCC 34164</strain>
    </source>
</reference>
<dbReference type="EMBL" id="CP023324">
    <property type="protein sequence ID" value="ATY62720.1"/>
    <property type="molecule type" value="Genomic_DNA"/>
</dbReference>
<name>A0A2H4SI04_CORMI</name>
<keyword evidence="2 7" id="KW-0812">Transmembrane</keyword>
<keyword evidence="4 7" id="KW-0472">Membrane</keyword>
<evidence type="ECO:0000256" key="6">
    <source>
        <dbReference type="SAM" id="MobiDB-lite"/>
    </source>
</evidence>